<keyword evidence="1" id="KW-0812">Transmembrane</keyword>
<accession>A0AA86P9C4</accession>
<reference evidence="3 4" key="2">
    <citation type="submission" date="2024-07" db="EMBL/GenBank/DDBJ databases">
        <authorList>
            <person name="Akdeniz Z."/>
        </authorList>
    </citation>
    <scope>NUCLEOTIDE SEQUENCE [LARGE SCALE GENOMIC DNA]</scope>
</reference>
<keyword evidence="1" id="KW-0472">Membrane</keyword>
<proteinExistence type="predicted"/>
<sequence>MIITISFSTVLNASYTLNTGFITGIVSSETGIDALTCGAATYQILLNNSIVAKGSKTGLLNNSARYKFTYTGIDNAKQLFCYNNVLYYLTTSNVMMRENVMVLGKMTYIADQGTPANIREVAVCRNLMAVIAEDGLYVKGQCAQKVCIETDAIYSVYQKINMAPLAVQDVDHIEFNYNQTFLMLYFYLNNGDVFASGLNSIGLFPDAPLPDTSAFRRIGHNITNVMTGWNASRAEHSLYYILHGDMYVFNVNATPAQRLILKSVQYFNITTNAITYLQNGILGSFVESSTKVNAITYYCNYVPADPLCTKSVAGTFVFNTDCKDLDGRIRTDLEFCKVHDCQTRGNCPDLYCTDQNHTCKAIACTNAQATFFPFCMLNYRNSTTGYKLGAQPYKMHNGFVVLNTSVQKVQGSMKSGAAVGISIACCATVFVAVGALVIAKVLQSAKKLKQTLDLNATHETVESPKILAATQNL</sequence>
<dbReference type="EMBL" id="CATOUU010000577">
    <property type="protein sequence ID" value="CAI9934619.1"/>
    <property type="molecule type" value="Genomic_DNA"/>
</dbReference>
<protein>
    <submittedName>
        <fullName evidence="3">Hypothetical_protein</fullName>
    </submittedName>
</protein>
<keyword evidence="1" id="KW-1133">Transmembrane helix</keyword>
<organism evidence="2">
    <name type="scientific">Hexamita inflata</name>
    <dbReference type="NCBI Taxonomy" id="28002"/>
    <lineage>
        <taxon>Eukaryota</taxon>
        <taxon>Metamonada</taxon>
        <taxon>Diplomonadida</taxon>
        <taxon>Hexamitidae</taxon>
        <taxon>Hexamitinae</taxon>
        <taxon>Hexamita</taxon>
    </lineage>
</organism>
<evidence type="ECO:0000313" key="3">
    <source>
        <dbReference type="EMBL" id="CAL6106887.1"/>
    </source>
</evidence>
<gene>
    <name evidence="2" type="ORF">HINF_LOCUS22264</name>
    <name evidence="3" type="ORF">HINF_LOCUS74050</name>
</gene>
<dbReference type="AlphaFoldDB" id="A0AA86P9C4"/>
<dbReference type="Proteomes" id="UP001642409">
    <property type="component" value="Unassembled WGS sequence"/>
</dbReference>
<reference evidence="2" key="1">
    <citation type="submission" date="2023-06" db="EMBL/GenBank/DDBJ databases">
        <authorList>
            <person name="Kurt Z."/>
        </authorList>
    </citation>
    <scope>NUCLEOTIDE SEQUENCE</scope>
</reference>
<dbReference type="EMBL" id="CAXDID020000620">
    <property type="protein sequence ID" value="CAL6106887.1"/>
    <property type="molecule type" value="Genomic_DNA"/>
</dbReference>
<comment type="caution">
    <text evidence="2">The sequence shown here is derived from an EMBL/GenBank/DDBJ whole genome shotgun (WGS) entry which is preliminary data.</text>
</comment>
<evidence type="ECO:0000313" key="2">
    <source>
        <dbReference type="EMBL" id="CAI9934619.1"/>
    </source>
</evidence>
<keyword evidence="4" id="KW-1185">Reference proteome</keyword>
<evidence type="ECO:0000256" key="1">
    <source>
        <dbReference type="SAM" id="Phobius"/>
    </source>
</evidence>
<name>A0AA86P9C4_9EUKA</name>
<feature type="transmembrane region" description="Helical" evidence="1">
    <location>
        <begin position="417"/>
        <end position="439"/>
    </location>
</feature>
<evidence type="ECO:0000313" key="4">
    <source>
        <dbReference type="Proteomes" id="UP001642409"/>
    </source>
</evidence>